<dbReference type="EMBL" id="UINC01164543">
    <property type="protein sequence ID" value="SVD65452.1"/>
    <property type="molecule type" value="Genomic_DNA"/>
</dbReference>
<dbReference type="AlphaFoldDB" id="A0A382X2X1"/>
<organism evidence="2">
    <name type="scientific">marine metagenome</name>
    <dbReference type="NCBI Taxonomy" id="408172"/>
    <lineage>
        <taxon>unclassified sequences</taxon>
        <taxon>metagenomes</taxon>
        <taxon>ecological metagenomes</taxon>
    </lineage>
</organism>
<accession>A0A382X2X1</accession>
<gene>
    <name evidence="2" type="ORF">METZ01_LOCUS418306</name>
</gene>
<keyword evidence="1" id="KW-0472">Membrane</keyword>
<feature type="transmembrane region" description="Helical" evidence="1">
    <location>
        <begin position="12"/>
        <end position="30"/>
    </location>
</feature>
<sequence length="96" mass="10832">MKQVFDKLSRHWIGLLVMILVVFATPMLVLQSTGDIPFDPSDRDNIIAQEPDYVFIGNSMLETRIDKDELESLTGNPVVLLVSGGSRSPSWWLELK</sequence>
<reference evidence="2" key="1">
    <citation type="submission" date="2018-05" db="EMBL/GenBank/DDBJ databases">
        <authorList>
            <person name="Lanie J.A."/>
            <person name="Ng W.-L."/>
            <person name="Kazmierczak K.M."/>
            <person name="Andrzejewski T.M."/>
            <person name="Davidsen T.M."/>
            <person name="Wayne K.J."/>
            <person name="Tettelin H."/>
            <person name="Glass J.I."/>
            <person name="Rusch D."/>
            <person name="Podicherti R."/>
            <person name="Tsui H.-C.T."/>
            <person name="Winkler M.E."/>
        </authorList>
    </citation>
    <scope>NUCLEOTIDE SEQUENCE</scope>
</reference>
<evidence type="ECO:0000256" key="1">
    <source>
        <dbReference type="SAM" id="Phobius"/>
    </source>
</evidence>
<proteinExistence type="predicted"/>
<feature type="non-terminal residue" evidence="2">
    <location>
        <position position="96"/>
    </location>
</feature>
<evidence type="ECO:0000313" key="2">
    <source>
        <dbReference type="EMBL" id="SVD65452.1"/>
    </source>
</evidence>
<keyword evidence="1" id="KW-1133">Transmembrane helix</keyword>
<keyword evidence="1" id="KW-0812">Transmembrane</keyword>
<name>A0A382X2X1_9ZZZZ</name>
<protein>
    <submittedName>
        <fullName evidence="2">Uncharacterized protein</fullName>
    </submittedName>
</protein>